<reference evidence="6" key="1">
    <citation type="submission" date="2023-07" db="EMBL/GenBank/DDBJ databases">
        <title>Thauera sp. CAU 1555 isolated from sand of Yaerae Beach.</title>
        <authorList>
            <person name="Kim W."/>
        </authorList>
    </citation>
    <scope>NUCLEOTIDE SEQUENCE [LARGE SCALE GENOMIC DNA]</scope>
    <source>
        <strain evidence="6">CAU 1555</strain>
    </source>
</reference>
<feature type="domain" description="HTH crp-type" evidence="4">
    <location>
        <begin position="105"/>
        <end position="178"/>
    </location>
</feature>
<protein>
    <submittedName>
        <fullName evidence="5">Crp/Fnr family transcriptional regulator</fullName>
    </submittedName>
</protein>
<dbReference type="SUPFAM" id="SSF51206">
    <property type="entry name" value="cAMP-binding domain-like"/>
    <property type="match status" value="1"/>
</dbReference>
<dbReference type="PROSITE" id="PS51063">
    <property type="entry name" value="HTH_CRP_2"/>
    <property type="match status" value="1"/>
</dbReference>
<dbReference type="SUPFAM" id="SSF46785">
    <property type="entry name" value="Winged helix' DNA-binding domain"/>
    <property type="match status" value="1"/>
</dbReference>
<evidence type="ECO:0000256" key="3">
    <source>
        <dbReference type="ARBA" id="ARBA00023163"/>
    </source>
</evidence>
<dbReference type="RefSeq" id="WP_187717609.1">
    <property type="nucleotide sequence ID" value="NZ_JACTAH010000001.1"/>
</dbReference>
<evidence type="ECO:0000313" key="6">
    <source>
        <dbReference type="Proteomes" id="UP000603602"/>
    </source>
</evidence>
<dbReference type="InterPro" id="IPR036390">
    <property type="entry name" value="WH_DNA-bd_sf"/>
</dbReference>
<evidence type="ECO:0000259" key="4">
    <source>
        <dbReference type="PROSITE" id="PS51063"/>
    </source>
</evidence>
<dbReference type="InterPro" id="IPR014710">
    <property type="entry name" value="RmlC-like_jellyroll"/>
</dbReference>
<dbReference type="InterPro" id="IPR012318">
    <property type="entry name" value="HTH_CRP"/>
</dbReference>
<dbReference type="EMBL" id="JACYTO010000001">
    <property type="protein sequence ID" value="MBD8502862.1"/>
    <property type="molecule type" value="Genomic_DNA"/>
</dbReference>
<dbReference type="SMART" id="SM00419">
    <property type="entry name" value="HTH_CRP"/>
    <property type="match status" value="1"/>
</dbReference>
<keyword evidence="1" id="KW-0805">Transcription regulation</keyword>
<dbReference type="Gene3D" id="2.60.120.10">
    <property type="entry name" value="Jelly Rolls"/>
    <property type="match status" value="1"/>
</dbReference>
<gene>
    <name evidence="5" type="ORF">IFO67_08210</name>
</gene>
<keyword evidence="3" id="KW-0804">Transcription</keyword>
<evidence type="ECO:0000313" key="5">
    <source>
        <dbReference type="EMBL" id="MBD8502862.1"/>
    </source>
</evidence>
<evidence type="ECO:0000256" key="1">
    <source>
        <dbReference type="ARBA" id="ARBA00023015"/>
    </source>
</evidence>
<dbReference type="InterPro" id="IPR018490">
    <property type="entry name" value="cNMP-bd_dom_sf"/>
</dbReference>
<sequence>MQFERGATVFVAGMPGSPWRVVDGLVRLDREGLEGPEFGGLARVGDVIGAETMMFDRYTYTAVALLPLTIEAWCHGTAGEREQGLLLALARSERRMADVLALRGGRAAERIRRLFGFIAGAMGSRDADAPCIPMPRLRDIADITGLQVETVSRTISQLSEHGEIAPRARRYVQLNYAPE</sequence>
<keyword evidence="6" id="KW-1185">Reference proteome</keyword>
<organism evidence="5 6">
    <name type="scientific">Thauera sedimentorum</name>
    <dbReference type="NCBI Taxonomy" id="2767595"/>
    <lineage>
        <taxon>Bacteria</taxon>
        <taxon>Pseudomonadati</taxon>
        <taxon>Pseudomonadota</taxon>
        <taxon>Betaproteobacteria</taxon>
        <taxon>Rhodocyclales</taxon>
        <taxon>Zoogloeaceae</taxon>
        <taxon>Thauera</taxon>
    </lineage>
</organism>
<proteinExistence type="predicted"/>
<keyword evidence="2" id="KW-0238">DNA-binding</keyword>
<accession>A0ABR9B933</accession>
<evidence type="ECO:0000256" key="2">
    <source>
        <dbReference type="ARBA" id="ARBA00023125"/>
    </source>
</evidence>
<name>A0ABR9B933_9RHOO</name>
<dbReference type="Proteomes" id="UP000603602">
    <property type="component" value="Unassembled WGS sequence"/>
</dbReference>
<comment type="caution">
    <text evidence="5">The sequence shown here is derived from an EMBL/GenBank/DDBJ whole genome shotgun (WGS) entry which is preliminary data.</text>
</comment>